<gene>
    <name evidence="2" type="ORF">IPJ38_15350</name>
</gene>
<evidence type="ECO:0000313" key="3">
    <source>
        <dbReference type="Proteomes" id="UP000739411"/>
    </source>
</evidence>
<reference evidence="2 3" key="1">
    <citation type="submission" date="2020-10" db="EMBL/GenBank/DDBJ databases">
        <title>Connecting structure to function with the recovery of over 1000 high-quality activated sludge metagenome-assembled genomes encoding full-length rRNA genes using long-read sequencing.</title>
        <authorList>
            <person name="Singleton C.M."/>
            <person name="Petriglieri F."/>
            <person name="Kristensen J.M."/>
            <person name="Kirkegaard R.H."/>
            <person name="Michaelsen T.Y."/>
            <person name="Andersen M.H."/>
            <person name="Karst S.M."/>
            <person name="Dueholm M.S."/>
            <person name="Nielsen P.H."/>
            <person name="Albertsen M."/>
        </authorList>
    </citation>
    <scope>NUCLEOTIDE SEQUENCE [LARGE SCALE GENOMIC DNA]</scope>
    <source>
        <strain evidence="2">EsbW_18-Q3-R4-48_BATAC.463</strain>
    </source>
</reference>
<dbReference type="AlphaFoldDB" id="A0A935K4L9"/>
<organism evidence="2 3">
    <name type="scientific">Candidatus Dechloromonas phosphorivorans</name>
    <dbReference type="NCBI Taxonomy" id="2899244"/>
    <lineage>
        <taxon>Bacteria</taxon>
        <taxon>Pseudomonadati</taxon>
        <taxon>Pseudomonadota</taxon>
        <taxon>Betaproteobacteria</taxon>
        <taxon>Rhodocyclales</taxon>
        <taxon>Azonexaceae</taxon>
        <taxon>Dechloromonas</taxon>
    </lineage>
</organism>
<comment type="caution">
    <text evidence="2">The sequence shown here is derived from an EMBL/GenBank/DDBJ whole genome shotgun (WGS) entry which is preliminary data.</text>
</comment>
<evidence type="ECO:0000313" key="2">
    <source>
        <dbReference type="EMBL" id="MBK7416263.1"/>
    </source>
</evidence>
<name>A0A935K4L9_9RHOO</name>
<dbReference type="EMBL" id="JADJMS010000037">
    <property type="protein sequence ID" value="MBK7416263.1"/>
    <property type="molecule type" value="Genomic_DNA"/>
</dbReference>
<keyword evidence="1" id="KW-0175">Coiled coil</keyword>
<accession>A0A935K4L9</accession>
<protein>
    <submittedName>
        <fullName evidence="2">Uncharacterized protein</fullName>
    </submittedName>
</protein>
<proteinExistence type="predicted"/>
<dbReference type="Proteomes" id="UP000739411">
    <property type="component" value="Unassembled WGS sequence"/>
</dbReference>
<evidence type="ECO:0000256" key="1">
    <source>
        <dbReference type="SAM" id="Coils"/>
    </source>
</evidence>
<sequence length="142" mass="15746">MTNRVDLNRCGDSPGKSFVLPFPSSDAEMQGIRVTRAEFSRMMGCSKQAVTDWVKSGRIVVGADGRFDPRQAVASLMRTGDLARIRAKVLEPLVRDITGRDREIARLRTELAAAKEEAEFHEASASEFVDLFDGLVRPDSFL</sequence>
<feature type="coiled-coil region" evidence="1">
    <location>
        <begin position="97"/>
        <end position="124"/>
    </location>
</feature>